<dbReference type="InterPro" id="IPR029063">
    <property type="entry name" value="SAM-dependent_MTases_sf"/>
</dbReference>
<comment type="caution">
    <text evidence="7">The sequence shown here is derived from an EMBL/GenBank/DDBJ whole genome shotgun (WGS) entry which is preliminary data.</text>
</comment>
<gene>
    <name evidence="7" type="ORF">FNH04_36405</name>
</gene>
<keyword evidence="2 7" id="KW-0489">Methyltransferase</keyword>
<dbReference type="PANTHER" id="PTHR43667">
    <property type="entry name" value="CYCLOPROPANE-FATTY-ACYL-PHOSPHOLIPID SYNTHASE"/>
    <property type="match status" value="1"/>
</dbReference>
<organism evidence="7 8">
    <name type="scientific">Streptomyces phyllanthi</name>
    <dbReference type="NCBI Taxonomy" id="1803180"/>
    <lineage>
        <taxon>Bacteria</taxon>
        <taxon>Bacillati</taxon>
        <taxon>Actinomycetota</taxon>
        <taxon>Actinomycetes</taxon>
        <taxon>Kitasatosporales</taxon>
        <taxon>Streptomycetaceae</taxon>
        <taxon>Streptomyces</taxon>
    </lineage>
</organism>
<evidence type="ECO:0000256" key="5">
    <source>
        <dbReference type="ARBA" id="ARBA00023098"/>
    </source>
</evidence>
<keyword evidence="8" id="KW-1185">Reference proteome</keyword>
<dbReference type="InterPro" id="IPR013217">
    <property type="entry name" value="Methyltransf_12"/>
</dbReference>
<dbReference type="SUPFAM" id="SSF53335">
    <property type="entry name" value="S-adenosyl-L-methionine-dependent methyltransferases"/>
    <property type="match status" value="1"/>
</dbReference>
<dbReference type="Proteomes" id="UP000326979">
    <property type="component" value="Unassembled WGS sequence"/>
</dbReference>
<evidence type="ECO:0000256" key="3">
    <source>
        <dbReference type="ARBA" id="ARBA00022679"/>
    </source>
</evidence>
<evidence type="ECO:0000313" key="7">
    <source>
        <dbReference type="EMBL" id="MPY45190.1"/>
    </source>
</evidence>
<dbReference type="CDD" id="cd02440">
    <property type="entry name" value="AdoMet_MTases"/>
    <property type="match status" value="1"/>
</dbReference>
<dbReference type="GO" id="GO:0008168">
    <property type="term" value="F:methyltransferase activity"/>
    <property type="evidence" value="ECO:0007669"/>
    <property type="project" value="UniProtKB-KW"/>
</dbReference>
<evidence type="ECO:0000256" key="1">
    <source>
        <dbReference type="ARBA" id="ARBA00010815"/>
    </source>
</evidence>
<dbReference type="InterPro" id="IPR050723">
    <property type="entry name" value="CFA/CMAS"/>
</dbReference>
<dbReference type="AlphaFoldDB" id="A0A5N8WCJ0"/>
<evidence type="ECO:0000313" key="8">
    <source>
        <dbReference type="Proteomes" id="UP000326979"/>
    </source>
</evidence>
<dbReference type="GO" id="GO:0006629">
    <property type="term" value="P:lipid metabolic process"/>
    <property type="evidence" value="ECO:0007669"/>
    <property type="project" value="UniProtKB-KW"/>
</dbReference>
<dbReference type="EMBL" id="VJZE01000417">
    <property type="protein sequence ID" value="MPY45190.1"/>
    <property type="molecule type" value="Genomic_DNA"/>
</dbReference>
<sequence length="295" mass="33147">MGTADPSRNRRSLTHKVRYALRNPERVPAHARRAARDAWLRLRYRHDHIAYYRAVMASDSARSVEAAVGYNPSRERWAKLGRMQFDYLVRHGLRPHHRMLEIGCGNLRAGRLFIDHLESGHYYGIDISPHILLAAQDTLVREGLQSKLPYLTIADDLTFAFLPDAHFDVVHAHSVFSHSPIHVIEECFAHVGRVLAPGGFFDFTFDRTEGREHHVLREDFYYRTETLVELAAGHGLSARFMDDWEKLPHGQSKIRLTAMADVVPDVGSEVVGSEVNPVAGPVAGSDVDSDVSGGP</sequence>
<keyword evidence="3 7" id="KW-0808">Transferase</keyword>
<dbReference type="RefSeq" id="WP_152790111.1">
    <property type="nucleotide sequence ID" value="NZ_JBHUMN010000014.1"/>
</dbReference>
<evidence type="ECO:0000259" key="6">
    <source>
        <dbReference type="Pfam" id="PF08242"/>
    </source>
</evidence>
<dbReference type="Gene3D" id="3.40.50.150">
    <property type="entry name" value="Vaccinia Virus protein VP39"/>
    <property type="match status" value="1"/>
</dbReference>
<protein>
    <submittedName>
        <fullName evidence="7">Class I SAM-dependent methyltransferase</fullName>
    </submittedName>
</protein>
<dbReference type="OrthoDB" id="1853779at2"/>
<reference evidence="7 8" key="1">
    <citation type="submission" date="2019-07" db="EMBL/GenBank/DDBJ databases">
        <title>New species of Amycolatopsis and Streptomyces.</title>
        <authorList>
            <person name="Duangmal K."/>
            <person name="Teo W.F.A."/>
            <person name="Lipun K."/>
        </authorList>
    </citation>
    <scope>NUCLEOTIDE SEQUENCE [LARGE SCALE GENOMIC DNA]</scope>
    <source>
        <strain evidence="7 8">TISTR 2346</strain>
    </source>
</reference>
<feature type="domain" description="Methyltransferase type 12" evidence="6">
    <location>
        <begin position="100"/>
        <end position="201"/>
    </location>
</feature>
<evidence type="ECO:0000256" key="4">
    <source>
        <dbReference type="ARBA" id="ARBA00022691"/>
    </source>
</evidence>
<keyword evidence="4" id="KW-0949">S-adenosyl-L-methionine</keyword>
<proteinExistence type="inferred from homology"/>
<accession>A0A5N8WCJ0</accession>
<comment type="similarity">
    <text evidence="1">Belongs to the CFA/CMAS family.</text>
</comment>
<name>A0A5N8WCJ0_9ACTN</name>
<evidence type="ECO:0000256" key="2">
    <source>
        <dbReference type="ARBA" id="ARBA00022603"/>
    </source>
</evidence>
<dbReference type="GO" id="GO:0032259">
    <property type="term" value="P:methylation"/>
    <property type="evidence" value="ECO:0007669"/>
    <property type="project" value="UniProtKB-KW"/>
</dbReference>
<dbReference type="Pfam" id="PF08242">
    <property type="entry name" value="Methyltransf_12"/>
    <property type="match status" value="1"/>
</dbReference>
<dbReference type="PANTHER" id="PTHR43667:SF1">
    <property type="entry name" value="CYCLOPROPANE-FATTY-ACYL-PHOSPHOLIPID SYNTHASE"/>
    <property type="match status" value="1"/>
</dbReference>
<keyword evidence="5" id="KW-0443">Lipid metabolism</keyword>